<evidence type="ECO:0000256" key="1">
    <source>
        <dbReference type="SAM" id="MobiDB-lite"/>
    </source>
</evidence>
<feature type="compositionally biased region" description="Polar residues" evidence="1">
    <location>
        <begin position="34"/>
        <end position="46"/>
    </location>
</feature>
<dbReference type="OrthoDB" id="3692311at2759"/>
<dbReference type="AlphaFoldDB" id="A0A9P9H0C1"/>
<protein>
    <submittedName>
        <fullName evidence="2">Uncharacterized protein</fullName>
    </submittedName>
</protein>
<feature type="compositionally biased region" description="Low complexity" evidence="1">
    <location>
        <begin position="1"/>
        <end position="15"/>
    </location>
</feature>
<feature type="compositionally biased region" description="Basic and acidic residues" evidence="1">
    <location>
        <begin position="52"/>
        <end position="63"/>
    </location>
</feature>
<organism evidence="2 3">
    <name type="scientific">Fusarium solani</name>
    <name type="common">Filamentous fungus</name>
    <dbReference type="NCBI Taxonomy" id="169388"/>
    <lineage>
        <taxon>Eukaryota</taxon>
        <taxon>Fungi</taxon>
        <taxon>Dikarya</taxon>
        <taxon>Ascomycota</taxon>
        <taxon>Pezizomycotina</taxon>
        <taxon>Sordariomycetes</taxon>
        <taxon>Hypocreomycetidae</taxon>
        <taxon>Hypocreales</taxon>
        <taxon>Nectriaceae</taxon>
        <taxon>Fusarium</taxon>
        <taxon>Fusarium solani species complex</taxon>
    </lineage>
</organism>
<dbReference type="Proteomes" id="UP000736672">
    <property type="component" value="Unassembled WGS sequence"/>
</dbReference>
<gene>
    <name evidence="2" type="ORF">B0J15DRAFT_551676</name>
</gene>
<dbReference type="EMBL" id="JAGTJS010000015">
    <property type="protein sequence ID" value="KAH7248015.1"/>
    <property type="molecule type" value="Genomic_DNA"/>
</dbReference>
<name>A0A9P9H0C1_FUSSL</name>
<proteinExistence type="predicted"/>
<evidence type="ECO:0000313" key="3">
    <source>
        <dbReference type="Proteomes" id="UP000736672"/>
    </source>
</evidence>
<sequence>MDHTPSHSSSAHATTNYQPVPHQETQGHVEEESQQTGLGDSITSEPDTSEGENAHPHDGEMPRVRRHSLDLGTILGDVAAVTSPIAFLVFAIMVLCLDGSEASETSYAKWNNATTVGVTLGTLEQLLGSQTVGSTVLTHAKLCVMNPLGGGLLFIWIFSPLGGQSLLRILGSNLEPVVQPSTIAHFDSDAVSVLAWPKPPSGCVAASSSNDENRRHGSLGNIKIPFLSEGVDYHAWSRVSWSLDLECFSSLAGYPVANVPMGNSTFSMHTSYLQLNCSKQQRSTWTFRYNITMLDSWVSVEVAYQNGTIYGVCRENNDNVSSGTPVTTWNFGVDRFVDPFWLNTSILFDRLGWGGHFTSEFTRPFIFENETGIESKPANLFFDARIMPGGSLEKDYTAAAKCDVKQRYVESRVSCSPASRHNCTVVAQRPSRRRHAPDDISHLSFPAVSRWASVGLPLAAGRSSSGKADLSMKYLADSKSGHTVETIYRDAF</sequence>
<evidence type="ECO:0000313" key="2">
    <source>
        <dbReference type="EMBL" id="KAH7248015.1"/>
    </source>
</evidence>
<feature type="region of interest" description="Disordered" evidence="1">
    <location>
        <begin position="1"/>
        <end position="63"/>
    </location>
</feature>
<reference evidence="2" key="1">
    <citation type="journal article" date="2021" name="Nat. Commun.">
        <title>Genetic determinants of endophytism in the Arabidopsis root mycobiome.</title>
        <authorList>
            <person name="Mesny F."/>
            <person name="Miyauchi S."/>
            <person name="Thiergart T."/>
            <person name="Pickel B."/>
            <person name="Atanasova L."/>
            <person name="Karlsson M."/>
            <person name="Huettel B."/>
            <person name="Barry K.W."/>
            <person name="Haridas S."/>
            <person name="Chen C."/>
            <person name="Bauer D."/>
            <person name="Andreopoulos W."/>
            <person name="Pangilinan J."/>
            <person name="LaButti K."/>
            <person name="Riley R."/>
            <person name="Lipzen A."/>
            <person name="Clum A."/>
            <person name="Drula E."/>
            <person name="Henrissat B."/>
            <person name="Kohler A."/>
            <person name="Grigoriev I.V."/>
            <person name="Martin F.M."/>
            <person name="Hacquard S."/>
        </authorList>
    </citation>
    <scope>NUCLEOTIDE SEQUENCE</scope>
    <source>
        <strain evidence="2">FSSC 5 MPI-SDFR-AT-0091</strain>
    </source>
</reference>
<accession>A0A9P9H0C1</accession>
<keyword evidence="3" id="KW-1185">Reference proteome</keyword>
<comment type="caution">
    <text evidence="2">The sequence shown here is derived from an EMBL/GenBank/DDBJ whole genome shotgun (WGS) entry which is preliminary data.</text>
</comment>